<proteinExistence type="predicted"/>
<dbReference type="Proteomes" id="UP001177260">
    <property type="component" value="Unassembled WGS sequence"/>
</dbReference>
<evidence type="ECO:0000313" key="1">
    <source>
        <dbReference type="EMBL" id="KAK1138877.1"/>
    </source>
</evidence>
<comment type="caution">
    <text evidence="1">The sequence shown here is derived from an EMBL/GenBank/DDBJ whole genome shotgun (WGS) entry which is preliminary data.</text>
</comment>
<sequence length="77" mass="8484">MAAERFSVDCAVKNQIAVAFGDDVFEAITSSQTWSQETGEIETGCVKADIYPAQVMMISLTVGWTSCYNFVNSIYRS</sequence>
<dbReference type="EMBL" id="JAOPJF010000125">
    <property type="protein sequence ID" value="KAK1138877.1"/>
    <property type="molecule type" value="Genomic_DNA"/>
</dbReference>
<accession>A0ACC3ANE6</accession>
<keyword evidence="2" id="KW-1185">Reference proteome</keyword>
<protein>
    <submittedName>
        <fullName evidence="1">Uncharacterized protein</fullName>
    </submittedName>
</protein>
<gene>
    <name evidence="1" type="ORF">N8T08_001704</name>
</gene>
<name>A0ACC3ANE6_9EURO</name>
<organism evidence="1 2">
    <name type="scientific">Aspergillus melleus</name>
    <dbReference type="NCBI Taxonomy" id="138277"/>
    <lineage>
        <taxon>Eukaryota</taxon>
        <taxon>Fungi</taxon>
        <taxon>Dikarya</taxon>
        <taxon>Ascomycota</taxon>
        <taxon>Pezizomycotina</taxon>
        <taxon>Eurotiomycetes</taxon>
        <taxon>Eurotiomycetidae</taxon>
        <taxon>Eurotiales</taxon>
        <taxon>Aspergillaceae</taxon>
        <taxon>Aspergillus</taxon>
        <taxon>Aspergillus subgen. Circumdati</taxon>
    </lineage>
</organism>
<evidence type="ECO:0000313" key="2">
    <source>
        <dbReference type="Proteomes" id="UP001177260"/>
    </source>
</evidence>
<reference evidence="1 2" key="1">
    <citation type="journal article" date="2023" name="ACS Omega">
        <title>Identification of the Neoaspergillic Acid Biosynthesis Gene Cluster by Establishing an In Vitro CRISPR-Ribonucleoprotein Genetic System in Aspergillus melleus.</title>
        <authorList>
            <person name="Yuan B."/>
            <person name="Grau M.F."/>
            <person name="Murata R.M."/>
            <person name="Torok T."/>
            <person name="Venkateswaran K."/>
            <person name="Stajich J.E."/>
            <person name="Wang C.C.C."/>
        </authorList>
    </citation>
    <scope>NUCLEOTIDE SEQUENCE [LARGE SCALE GENOMIC DNA]</scope>
    <source>
        <strain evidence="1 2">IMV 1140</strain>
    </source>
</reference>